<dbReference type="PANTHER" id="PTHR36837:SF5">
    <property type="entry name" value="POLY-3-HYDROXYBUTYRATE SYNTHASE"/>
    <property type="match status" value="1"/>
</dbReference>
<dbReference type="InterPro" id="IPR010941">
    <property type="entry name" value="PhaC_N"/>
</dbReference>
<dbReference type="EMBL" id="BMLK01000019">
    <property type="protein sequence ID" value="GGN57219.1"/>
    <property type="molecule type" value="Genomic_DNA"/>
</dbReference>
<keyword evidence="9" id="KW-1185">Reference proteome</keyword>
<dbReference type="InterPro" id="IPR029058">
    <property type="entry name" value="AB_hydrolase_fold"/>
</dbReference>
<keyword evidence="2" id="KW-0963">Cytoplasm</keyword>
<dbReference type="Proteomes" id="UP000605099">
    <property type="component" value="Unassembled WGS sequence"/>
</dbReference>
<protein>
    <submittedName>
        <fullName evidence="8">Class I poly(R)-hydroxyalkanoic acid synthase</fullName>
    </submittedName>
</protein>
<feature type="region of interest" description="Disordered" evidence="5">
    <location>
        <begin position="592"/>
        <end position="620"/>
    </location>
</feature>
<keyword evidence="3" id="KW-0808">Transferase</keyword>
<dbReference type="RefSeq" id="WP_188821770.1">
    <property type="nucleotide sequence ID" value="NZ_BMLK01000019.1"/>
</dbReference>
<dbReference type="InterPro" id="IPR010963">
    <property type="entry name" value="PHA_synth_I"/>
</dbReference>
<dbReference type="Pfam" id="PF00561">
    <property type="entry name" value="Abhydrolase_1"/>
    <property type="match status" value="1"/>
</dbReference>
<sequence>MASDASDLLNNVLSTQTESLATLFGAMVPAEGTQEAETAVQWAQIAARMQSIWTEFQVEQLEKAKDSPPHYVDPVKWVATAEAVFRQLPLANPEVQQNLWEEGLALTNAVLGQYGLGPQAAGNAEEAPELPRKDRRFADPEWRNQPFFAVLHQLYLLLSDNIKDMAASVEGLDPARKAQLEFATNAIVDALSPANFPFTNPVALGKASETKGESLVRGLQNMLDDMRKGQLTHSRPGAFVLGENIAVTPGKVVYETPLFQLIQYTPTTDKVLKTPLVIFPPWINRFYILDLNAKKSFVRWAVEQGVTVFMVSWKSADASMADMVWDDYIKAQIEAIDVVRERLKVPAVHTVGYCVAGTTLAATLAVLARKGEADKVACATFFTAQVDFEEAGDLKHFVDDQQIETVGKLSPEGYLDGRYLAATFNALRGNDLIWSYVEKNYLKGEEHPAFDLLHWNGDVTNLPARWHRDYLRDLYRDNRLVVADSLQACGVPVDLHRIATPVYIQAGREDHIAPPQSVWKLTHYLSGPWTFLLAGSGHIAGVVNPPSSGKYQYWTNDGSPETLEDFVAGASEHPGSWWPHWREWIGKLDSTEVSARGKRRPGGRGDRVIEDAPGRYVAER</sequence>
<dbReference type="PANTHER" id="PTHR36837">
    <property type="entry name" value="POLY(3-HYDROXYALKANOATE) POLYMERASE SUBUNIT PHAC"/>
    <property type="match status" value="1"/>
</dbReference>
<evidence type="ECO:0000256" key="3">
    <source>
        <dbReference type="ARBA" id="ARBA00022679"/>
    </source>
</evidence>
<evidence type="ECO:0000259" key="7">
    <source>
        <dbReference type="Pfam" id="PF07167"/>
    </source>
</evidence>
<feature type="compositionally biased region" description="Basic and acidic residues" evidence="5">
    <location>
        <begin position="603"/>
        <end position="620"/>
    </location>
</feature>
<evidence type="ECO:0000256" key="5">
    <source>
        <dbReference type="SAM" id="MobiDB-lite"/>
    </source>
</evidence>
<evidence type="ECO:0000313" key="8">
    <source>
        <dbReference type="EMBL" id="GGN57219.1"/>
    </source>
</evidence>
<evidence type="ECO:0000313" key="9">
    <source>
        <dbReference type="Proteomes" id="UP000605099"/>
    </source>
</evidence>
<evidence type="ECO:0000256" key="2">
    <source>
        <dbReference type="ARBA" id="ARBA00022490"/>
    </source>
</evidence>
<dbReference type="InterPro" id="IPR051321">
    <property type="entry name" value="PHA/PHB_synthase"/>
</dbReference>
<dbReference type="Gene3D" id="3.40.50.1820">
    <property type="entry name" value="alpha/beta hydrolase"/>
    <property type="match status" value="1"/>
</dbReference>
<dbReference type="Pfam" id="PF07167">
    <property type="entry name" value="PhaC_N"/>
    <property type="match status" value="1"/>
</dbReference>
<dbReference type="InterPro" id="IPR000073">
    <property type="entry name" value="AB_hydrolase_1"/>
</dbReference>
<name>A0ABQ2JVF5_9SPHN</name>
<evidence type="ECO:0000256" key="1">
    <source>
        <dbReference type="ARBA" id="ARBA00004496"/>
    </source>
</evidence>
<comment type="subcellular location">
    <subcellularLocation>
        <location evidence="1">Cytoplasm</location>
    </subcellularLocation>
</comment>
<dbReference type="SUPFAM" id="SSF53474">
    <property type="entry name" value="alpha/beta-Hydrolases"/>
    <property type="match status" value="1"/>
</dbReference>
<evidence type="ECO:0000259" key="6">
    <source>
        <dbReference type="Pfam" id="PF00561"/>
    </source>
</evidence>
<evidence type="ECO:0000256" key="4">
    <source>
        <dbReference type="ARBA" id="ARBA00023315"/>
    </source>
</evidence>
<keyword evidence="4" id="KW-0012">Acyltransferase</keyword>
<gene>
    <name evidence="8" type="ORF">GCM10011349_35560</name>
</gene>
<reference evidence="9" key="1">
    <citation type="journal article" date="2019" name="Int. J. Syst. Evol. Microbiol.">
        <title>The Global Catalogue of Microorganisms (GCM) 10K type strain sequencing project: providing services to taxonomists for standard genome sequencing and annotation.</title>
        <authorList>
            <consortium name="The Broad Institute Genomics Platform"/>
            <consortium name="The Broad Institute Genome Sequencing Center for Infectious Disease"/>
            <person name="Wu L."/>
            <person name="Ma J."/>
        </authorList>
    </citation>
    <scope>NUCLEOTIDE SEQUENCE [LARGE SCALE GENOMIC DNA]</scope>
    <source>
        <strain evidence="9">CGMCC 1.6784</strain>
    </source>
</reference>
<organism evidence="8 9">
    <name type="scientific">Novosphingobium indicum</name>
    <dbReference type="NCBI Taxonomy" id="462949"/>
    <lineage>
        <taxon>Bacteria</taxon>
        <taxon>Pseudomonadati</taxon>
        <taxon>Pseudomonadota</taxon>
        <taxon>Alphaproteobacteria</taxon>
        <taxon>Sphingomonadales</taxon>
        <taxon>Sphingomonadaceae</taxon>
        <taxon>Novosphingobium</taxon>
    </lineage>
</organism>
<accession>A0ABQ2JVF5</accession>
<feature type="domain" description="AB hydrolase-1" evidence="6">
    <location>
        <begin position="303"/>
        <end position="544"/>
    </location>
</feature>
<feature type="domain" description="Poly-beta-hydroxybutyrate polymerase N-terminal" evidence="7">
    <location>
        <begin position="133"/>
        <end position="301"/>
    </location>
</feature>
<proteinExistence type="predicted"/>
<comment type="caution">
    <text evidence="8">The sequence shown here is derived from an EMBL/GenBank/DDBJ whole genome shotgun (WGS) entry which is preliminary data.</text>
</comment>
<dbReference type="NCBIfam" id="TIGR01838">
    <property type="entry name" value="PHA_synth_I"/>
    <property type="match status" value="1"/>
</dbReference>